<sequence length="63" mass="6803">MASQYDGPVIMPLYGVAIRAVAESGDKDLMKAMLKVSDHLMSRAQEGVEDWRAAHDELAKAAG</sequence>
<organism evidence="1 2">
    <name type="scientific">Hoeflea ulvae</name>
    <dbReference type="NCBI Taxonomy" id="2983764"/>
    <lineage>
        <taxon>Bacteria</taxon>
        <taxon>Pseudomonadati</taxon>
        <taxon>Pseudomonadota</taxon>
        <taxon>Alphaproteobacteria</taxon>
        <taxon>Hyphomicrobiales</taxon>
        <taxon>Rhizobiaceae</taxon>
        <taxon>Hoeflea</taxon>
    </lineage>
</organism>
<dbReference type="EMBL" id="JAOVZQ010000001">
    <property type="protein sequence ID" value="MCY0093929.1"/>
    <property type="molecule type" value="Genomic_DNA"/>
</dbReference>
<dbReference type="Proteomes" id="UP001081283">
    <property type="component" value="Unassembled WGS sequence"/>
</dbReference>
<evidence type="ECO:0000313" key="1">
    <source>
        <dbReference type="EMBL" id="MCY0093929.1"/>
    </source>
</evidence>
<comment type="caution">
    <text evidence="1">The sequence shown here is derived from an EMBL/GenBank/DDBJ whole genome shotgun (WGS) entry which is preliminary data.</text>
</comment>
<keyword evidence="2" id="KW-1185">Reference proteome</keyword>
<reference evidence="1" key="1">
    <citation type="submission" date="2022-10" db="EMBL/GenBank/DDBJ databases">
        <title>Hoeflea sp. J2-29, isolated from marine algae.</title>
        <authorList>
            <person name="Kristyanto S."/>
            <person name="Kim J.M."/>
            <person name="Jeon C.O."/>
        </authorList>
    </citation>
    <scope>NUCLEOTIDE SEQUENCE</scope>
    <source>
        <strain evidence="1">J2-29</strain>
    </source>
</reference>
<protein>
    <recommendedName>
        <fullName evidence="3">DUF1843 domain-containing protein</fullName>
    </recommendedName>
</protein>
<name>A0ABT3YDR1_9HYPH</name>
<evidence type="ECO:0000313" key="2">
    <source>
        <dbReference type="Proteomes" id="UP001081283"/>
    </source>
</evidence>
<gene>
    <name evidence="1" type="ORF">OEG82_07835</name>
</gene>
<evidence type="ECO:0008006" key="3">
    <source>
        <dbReference type="Google" id="ProtNLM"/>
    </source>
</evidence>
<proteinExistence type="predicted"/>
<accession>A0ABT3YDR1</accession>
<dbReference type="RefSeq" id="WP_267611870.1">
    <property type="nucleotide sequence ID" value="NZ_JAOVZQ010000001.1"/>
</dbReference>